<feature type="domain" description="LOB" evidence="2">
    <location>
        <begin position="9"/>
        <end position="110"/>
    </location>
</feature>
<dbReference type="PROSITE" id="PS50891">
    <property type="entry name" value="LOB"/>
    <property type="match status" value="1"/>
</dbReference>
<dbReference type="AlphaFoldDB" id="A0A9Q1Q6U0"/>
<dbReference type="PANTHER" id="PTHR31301">
    <property type="entry name" value="LOB DOMAIN-CONTAINING PROTEIN 4-RELATED"/>
    <property type="match status" value="1"/>
</dbReference>
<evidence type="ECO:0000259" key="2">
    <source>
        <dbReference type="PROSITE" id="PS50891"/>
    </source>
</evidence>
<dbReference type="Proteomes" id="UP001153076">
    <property type="component" value="Unassembled WGS sequence"/>
</dbReference>
<evidence type="ECO:0000313" key="4">
    <source>
        <dbReference type="Proteomes" id="UP001153076"/>
    </source>
</evidence>
<comment type="similarity">
    <text evidence="1">Belongs to the LOB domain-containing protein family.</text>
</comment>
<organism evidence="3 4">
    <name type="scientific">Carnegiea gigantea</name>
    <dbReference type="NCBI Taxonomy" id="171969"/>
    <lineage>
        <taxon>Eukaryota</taxon>
        <taxon>Viridiplantae</taxon>
        <taxon>Streptophyta</taxon>
        <taxon>Embryophyta</taxon>
        <taxon>Tracheophyta</taxon>
        <taxon>Spermatophyta</taxon>
        <taxon>Magnoliopsida</taxon>
        <taxon>eudicotyledons</taxon>
        <taxon>Gunneridae</taxon>
        <taxon>Pentapetalae</taxon>
        <taxon>Caryophyllales</taxon>
        <taxon>Cactineae</taxon>
        <taxon>Cactaceae</taxon>
        <taxon>Cactoideae</taxon>
        <taxon>Echinocereeae</taxon>
        <taxon>Carnegiea</taxon>
    </lineage>
</organism>
<reference evidence="3" key="1">
    <citation type="submission" date="2022-04" db="EMBL/GenBank/DDBJ databases">
        <title>Carnegiea gigantea Genome sequencing and assembly v2.</title>
        <authorList>
            <person name="Copetti D."/>
            <person name="Sanderson M.J."/>
            <person name="Burquez A."/>
            <person name="Wojciechowski M.F."/>
        </authorList>
    </citation>
    <scope>NUCLEOTIDE SEQUENCE</scope>
    <source>
        <strain evidence="3">SGP5-SGP5p</strain>
        <tissue evidence="3">Aerial part</tissue>
    </source>
</reference>
<protein>
    <recommendedName>
        <fullName evidence="2">LOB domain-containing protein</fullName>
    </recommendedName>
</protein>
<dbReference type="Pfam" id="PF03195">
    <property type="entry name" value="LOB"/>
    <property type="match status" value="1"/>
</dbReference>
<sequence>MTVKGGTIQACAACKYQRRRCTPDCPLAPYFPANKPEMFRNAHRLFGVRNIVRILEQLRDDQKDEAMKSIIFESDMRERFPVFGCCLVIWQLEEQVQRHQQELFYVNSLLMKFRNKDNNPQIQMPMPPQYSPTSQFQLGLVPSNDSGNFQYQATSNEMGFVANGNNNLGFVECSDVMGKPSFWMQQQQQQQEGSNYYANNLSCNNNDDNGNVNMNVNSFGMTSSNIVAPQMLPLQQEIEMVSHEYDDMPFDTIADDRQSYIESIEACESSVDSPMKDTMRSIGTMSQNHDLKSAAACFSLTSVN</sequence>
<proteinExistence type="inferred from homology"/>
<dbReference type="PANTHER" id="PTHR31301:SF21">
    <property type="entry name" value="LOB DOMAIN-CONTAINING PROTEIN 27-RELATED"/>
    <property type="match status" value="1"/>
</dbReference>
<dbReference type="EMBL" id="JAKOGI010000797">
    <property type="protein sequence ID" value="KAJ8430396.1"/>
    <property type="molecule type" value="Genomic_DNA"/>
</dbReference>
<comment type="caution">
    <text evidence="3">The sequence shown here is derived from an EMBL/GenBank/DDBJ whole genome shotgun (WGS) entry which is preliminary data.</text>
</comment>
<evidence type="ECO:0000256" key="1">
    <source>
        <dbReference type="ARBA" id="ARBA00005474"/>
    </source>
</evidence>
<evidence type="ECO:0000313" key="3">
    <source>
        <dbReference type="EMBL" id="KAJ8430396.1"/>
    </source>
</evidence>
<accession>A0A9Q1Q6U0</accession>
<name>A0A9Q1Q6U0_9CARY</name>
<dbReference type="InterPro" id="IPR004883">
    <property type="entry name" value="LOB"/>
</dbReference>
<keyword evidence="4" id="KW-1185">Reference proteome</keyword>
<dbReference type="OrthoDB" id="1893065at2759"/>
<gene>
    <name evidence="3" type="ORF">Cgig2_000228</name>
</gene>